<dbReference type="EMBL" id="CAFZ01000018">
    <property type="protein sequence ID" value="CCA67725.1"/>
    <property type="molecule type" value="Genomic_DNA"/>
</dbReference>
<keyword evidence="3" id="KW-1185">Reference proteome</keyword>
<feature type="region of interest" description="Disordered" evidence="1">
    <location>
        <begin position="1"/>
        <end position="32"/>
    </location>
</feature>
<gene>
    <name evidence="2" type="ORF">PIIN_01552</name>
</gene>
<evidence type="ECO:0000256" key="1">
    <source>
        <dbReference type="SAM" id="MobiDB-lite"/>
    </source>
</evidence>
<evidence type="ECO:0000313" key="3">
    <source>
        <dbReference type="Proteomes" id="UP000007148"/>
    </source>
</evidence>
<protein>
    <submittedName>
        <fullName evidence="2">Uncharacterized protein</fullName>
    </submittedName>
</protein>
<reference evidence="2 3" key="1">
    <citation type="journal article" date="2011" name="PLoS Pathog.">
        <title>Endophytic Life Strategies Decoded by Genome and Transcriptome Analyses of the Mutualistic Root Symbiont Piriformospora indica.</title>
        <authorList>
            <person name="Zuccaro A."/>
            <person name="Lahrmann U."/>
            <person name="Guldener U."/>
            <person name="Langen G."/>
            <person name="Pfiffi S."/>
            <person name="Biedenkopf D."/>
            <person name="Wong P."/>
            <person name="Samans B."/>
            <person name="Grimm C."/>
            <person name="Basiewicz M."/>
            <person name="Murat C."/>
            <person name="Martin F."/>
            <person name="Kogel K.H."/>
        </authorList>
    </citation>
    <scope>NUCLEOTIDE SEQUENCE [LARGE SCALE GENOMIC DNA]</scope>
    <source>
        <strain evidence="2 3">DSM 11827</strain>
    </source>
</reference>
<dbReference type="HOGENOM" id="CLU_2723108_0_0_1"/>
<sequence length="72" mass="8055">MSSHDEESTTWDPNSAATALKPRDGKASRTLPDKARIFSLSSFSHITRAPDYSSPPPRLLTLDEYDAQHRLL</sequence>
<dbReference type="AlphaFoldDB" id="G4T8Q9"/>
<dbReference type="Proteomes" id="UP000007148">
    <property type="component" value="Unassembled WGS sequence"/>
</dbReference>
<proteinExistence type="predicted"/>
<comment type="caution">
    <text evidence="2">The sequence shown here is derived from an EMBL/GenBank/DDBJ whole genome shotgun (WGS) entry which is preliminary data.</text>
</comment>
<evidence type="ECO:0000313" key="2">
    <source>
        <dbReference type="EMBL" id="CCA67725.1"/>
    </source>
</evidence>
<dbReference type="InParanoid" id="G4T8Q9"/>
<feature type="compositionally biased region" description="Basic and acidic residues" evidence="1">
    <location>
        <begin position="21"/>
        <end position="32"/>
    </location>
</feature>
<accession>G4T8Q9</accession>
<name>G4T8Q9_SERID</name>
<organism evidence="2 3">
    <name type="scientific">Serendipita indica (strain DSM 11827)</name>
    <name type="common">Root endophyte fungus</name>
    <name type="synonym">Piriformospora indica</name>
    <dbReference type="NCBI Taxonomy" id="1109443"/>
    <lineage>
        <taxon>Eukaryota</taxon>
        <taxon>Fungi</taxon>
        <taxon>Dikarya</taxon>
        <taxon>Basidiomycota</taxon>
        <taxon>Agaricomycotina</taxon>
        <taxon>Agaricomycetes</taxon>
        <taxon>Sebacinales</taxon>
        <taxon>Serendipitaceae</taxon>
        <taxon>Serendipita</taxon>
    </lineage>
</organism>